<keyword evidence="3" id="KW-1185">Reference proteome</keyword>
<feature type="region of interest" description="Disordered" evidence="1">
    <location>
        <begin position="90"/>
        <end position="112"/>
    </location>
</feature>
<dbReference type="KEGG" id="dfe:Dfer_0983"/>
<dbReference type="AlphaFoldDB" id="C6W3C8"/>
<organism evidence="2 3">
    <name type="scientific">Dyadobacter fermentans (strain ATCC 700827 / DSM 18053 / CIP 107007 / KCTC 52180 / NS114)</name>
    <dbReference type="NCBI Taxonomy" id="471854"/>
    <lineage>
        <taxon>Bacteria</taxon>
        <taxon>Pseudomonadati</taxon>
        <taxon>Bacteroidota</taxon>
        <taxon>Cytophagia</taxon>
        <taxon>Cytophagales</taxon>
        <taxon>Spirosomataceae</taxon>
        <taxon>Dyadobacter</taxon>
    </lineage>
</organism>
<dbReference type="Proteomes" id="UP000002011">
    <property type="component" value="Chromosome"/>
</dbReference>
<proteinExistence type="predicted"/>
<evidence type="ECO:0000256" key="1">
    <source>
        <dbReference type="SAM" id="MobiDB-lite"/>
    </source>
</evidence>
<evidence type="ECO:0000313" key="3">
    <source>
        <dbReference type="Proteomes" id="UP000002011"/>
    </source>
</evidence>
<gene>
    <name evidence="2" type="ordered locus">Dfer_0983</name>
</gene>
<dbReference type="EMBL" id="CP001619">
    <property type="protein sequence ID" value="ACT92232.1"/>
    <property type="molecule type" value="Genomic_DNA"/>
</dbReference>
<evidence type="ECO:0000313" key="2">
    <source>
        <dbReference type="EMBL" id="ACT92232.1"/>
    </source>
</evidence>
<name>C6W3C8_DYAFD</name>
<sequence>MRRSAKKLNSGTVKMIKELLKYLLPLCILLVDGVSNMYAGSQERQPCISPIQIQNESAHPNFVQAFNDDNPAFRLPDAARKFAELVKAVSEEKEEDSTESLKKQPRTGGTLPATCHAGRNLSLCKIPESRPLPRYGAFFPSHRYLRLRVLRI</sequence>
<dbReference type="STRING" id="471854.Dfer_0983"/>
<protein>
    <submittedName>
        <fullName evidence="2">Uncharacterized protein</fullName>
    </submittedName>
</protein>
<accession>C6W3C8</accession>
<dbReference type="HOGENOM" id="CLU_1719465_0_0_10"/>
<reference evidence="2 3" key="1">
    <citation type="journal article" date="2009" name="Stand. Genomic Sci.">
        <title>Complete genome sequence of Dyadobacter fermentans type strain (NS114).</title>
        <authorList>
            <person name="Lang E."/>
            <person name="Lapidus A."/>
            <person name="Chertkov O."/>
            <person name="Brettin T."/>
            <person name="Detter J.C."/>
            <person name="Han C."/>
            <person name="Copeland A."/>
            <person name="Glavina Del Rio T."/>
            <person name="Nolan M."/>
            <person name="Chen F."/>
            <person name="Lucas S."/>
            <person name="Tice H."/>
            <person name="Cheng J.F."/>
            <person name="Land M."/>
            <person name="Hauser L."/>
            <person name="Chang Y.J."/>
            <person name="Jeffries C.D."/>
            <person name="Kopitz M."/>
            <person name="Bruce D."/>
            <person name="Goodwin L."/>
            <person name="Pitluck S."/>
            <person name="Ovchinnikova G."/>
            <person name="Pati A."/>
            <person name="Ivanova N."/>
            <person name="Mavrommatis K."/>
            <person name="Chen A."/>
            <person name="Palaniappan K."/>
            <person name="Chain P."/>
            <person name="Bristow J."/>
            <person name="Eisen J.A."/>
            <person name="Markowitz V."/>
            <person name="Hugenholtz P."/>
            <person name="Goker M."/>
            <person name="Rohde M."/>
            <person name="Kyrpides N.C."/>
            <person name="Klenk H.P."/>
        </authorList>
    </citation>
    <scope>NUCLEOTIDE SEQUENCE [LARGE SCALE GENOMIC DNA]</scope>
    <source>
        <strain evidence="3">ATCC 700827 / DSM 18053 / CIP 107007 / KCTC 52180 / NS114</strain>
    </source>
</reference>